<feature type="compositionally biased region" description="Polar residues" evidence="7">
    <location>
        <begin position="833"/>
        <end position="843"/>
    </location>
</feature>
<evidence type="ECO:0000256" key="7">
    <source>
        <dbReference type="SAM" id="MobiDB-lite"/>
    </source>
</evidence>
<proteinExistence type="predicted"/>
<dbReference type="PANTHER" id="PTHR24092:SF190">
    <property type="entry name" value="PHOSPHOLIPID-TRANSPORTING ATPASE"/>
    <property type="match status" value="1"/>
</dbReference>
<feature type="compositionally biased region" description="Polar residues" evidence="7">
    <location>
        <begin position="102"/>
        <end position="113"/>
    </location>
</feature>
<dbReference type="InterPro" id="IPR023214">
    <property type="entry name" value="HAD_sf"/>
</dbReference>
<accession>A0A1I8BWB9</accession>
<feature type="compositionally biased region" description="Polar residues" evidence="7">
    <location>
        <begin position="777"/>
        <end position="793"/>
    </location>
</feature>
<dbReference type="WBParaSite" id="MhA1_Contig637.frz3.gene4">
    <property type="protein sequence ID" value="MhA1_Contig637.frz3.gene4"/>
    <property type="gene ID" value="MhA1_Contig637.frz3.gene4"/>
</dbReference>
<feature type="domain" description="P-type ATPase C-terminal" evidence="9">
    <location>
        <begin position="210"/>
        <end position="415"/>
    </location>
</feature>
<dbReference type="SUPFAM" id="SSF56784">
    <property type="entry name" value="HAD-like"/>
    <property type="match status" value="1"/>
</dbReference>
<keyword evidence="2 8" id="KW-0812">Transmembrane</keyword>
<dbReference type="InterPro" id="IPR036412">
    <property type="entry name" value="HAD-like_sf"/>
</dbReference>
<dbReference type="Pfam" id="PF16212">
    <property type="entry name" value="PhoLip_ATPase_C"/>
    <property type="match status" value="1"/>
</dbReference>
<dbReference type="GO" id="GO:0046872">
    <property type="term" value="F:metal ion binding"/>
    <property type="evidence" value="ECO:0007669"/>
    <property type="project" value="UniProtKB-KW"/>
</dbReference>
<protein>
    <submittedName>
        <fullName evidence="11">PhoLip_ATPase_C domain-containing protein</fullName>
    </submittedName>
</protein>
<feature type="compositionally biased region" description="Basic and acidic residues" evidence="7">
    <location>
        <begin position="28"/>
        <end position="38"/>
    </location>
</feature>
<feature type="transmembrane region" description="Helical" evidence="8">
    <location>
        <begin position="315"/>
        <end position="340"/>
    </location>
</feature>
<feature type="region of interest" description="Disordered" evidence="7">
    <location>
        <begin position="590"/>
        <end position="609"/>
    </location>
</feature>
<dbReference type="NCBIfam" id="TIGR01494">
    <property type="entry name" value="ATPase_P-type"/>
    <property type="match status" value="1"/>
</dbReference>
<dbReference type="InterPro" id="IPR032630">
    <property type="entry name" value="P_typ_ATPase_c"/>
</dbReference>
<feature type="transmembrane region" description="Helical" evidence="8">
    <location>
        <begin position="241"/>
        <end position="262"/>
    </location>
</feature>
<feature type="region of interest" description="Disordered" evidence="7">
    <location>
        <begin position="1"/>
        <end position="67"/>
    </location>
</feature>
<feature type="compositionally biased region" description="Low complexity" evidence="7">
    <location>
        <begin position="80"/>
        <end position="90"/>
    </location>
</feature>
<name>A0A1I8BWB9_MELHA</name>
<organism evidence="10 11">
    <name type="scientific">Meloidogyne hapla</name>
    <name type="common">Root-knot nematode worm</name>
    <dbReference type="NCBI Taxonomy" id="6305"/>
    <lineage>
        <taxon>Eukaryota</taxon>
        <taxon>Metazoa</taxon>
        <taxon>Ecdysozoa</taxon>
        <taxon>Nematoda</taxon>
        <taxon>Chromadorea</taxon>
        <taxon>Rhabditida</taxon>
        <taxon>Tylenchina</taxon>
        <taxon>Tylenchomorpha</taxon>
        <taxon>Tylenchoidea</taxon>
        <taxon>Meloidogynidae</taxon>
        <taxon>Meloidogyninae</taxon>
        <taxon>Meloidogyne</taxon>
    </lineage>
</organism>
<feature type="region of interest" description="Disordered" evidence="7">
    <location>
        <begin position="765"/>
        <end position="843"/>
    </location>
</feature>
<evidence type="ECO:0000259" key="9">
    <source>
        <dbReference type="Pfam" id="PF16212"/>
    </source>
</evidence>
<feature type="transmembrane region" description="Helical" evidence="8">
    <location>
        <begin position="360"/>
        <end position="381"/>
    </location>
</feature>
<keyword evidence="5 8" id="KW-1133">Transmembrane helix</keyword>
<feature type="region of interest" description="Disordered" evidence="7">
    <location>
        <begin position="80"/>
        <end position="119"/>
    </location>
</feature>
<dbReference type="Gene3D" id="3.40.50.1000">
    <property type="entry name" value="HAD superfamily/HAD-like"/>
    <property type="match status" value="1"/>
</dbReference>
<dbReference type="GO" id="GO:0140326">
    <property type="term" value="F:ATPase-coupled intramembrane lipid transporter activity"/>
    <property type="evidence" value="ECO:0007669"/>
    <property type="project" value="TreeGrafter"/>
</dbReference>
<dbReference type="InterPro" id="IPR001757">
    <property type="entry name" value="P_typ_ATPase"/>
</dbReference>
<feature type="region of interest" description="Disordered" evidence="7">
    <location>
        <begin position="512"/>
        <end position="544"/>
    </location>
</feature>
<keyword evidence="4" id="KW-0460">Magnesium</keyword>
<comment type="subcellular location">
    <subcellularLocation>
        <location evidence="1">Membrane</location>
        <topology evidence="1">Multi-pass membrane protein</topology>
    </subcellularLocation>
</comment>
<evidence type="ECO:0000256" key="4">
    <source>
        <dbReference type="ARBA" id="ARBA00022842"/>
    </source>
</evidence>
<sequence length="843" mass="93956">AVVGVSSFYLPPRTPIRDLSPTPTELPQHPRESQDRQTKSASSHLQSPIITSPTTVGSRRPTDTSTSFPAHLRLEEGLMNNGTNNVNHMNIPLSARSDPSKNKSPQSGQPTTSEDLKEGSGGYALVINGEALVHALKAEHEKTFLEIARNCSSVICCRVTPLQKAKVVELVKRNIKAVTLAIGDGANDVSMIRTAHIGVGISGHEGMQAVLSSDFSIGQFRFLERLLLVHGRQSYLRMCKFLRYFFYKNFAYTLTNFWYSFFSGYSAQTVYDPVLISLYNLLFTALPVLAMGILDQDVNDEYSLRFPRLYIPGQFNLFFNMRIFIYSVIHGMISSLVLFFVPYGTLYNAVSATGRDMNDYSILAFTSFTALVLVVNGQIAFDTSYWTWINWFVVLGSVGVYFGVVVTIYQALICAILLLPTIGNRFFWFDAHPSYAERLRVRRRLYGEEKAKPTTPATPQHALLARGRTSRWSSKQRDLRSGYAFSHCAGFGELIAKGTLFKNLENLRIPSFQHRQIHPSDTSSNTSGNNESNKSTRRCTIFNGGNGNGGGHLLDSLRNAYHDHQHKKHQESENGINVNDSSINVSEIADETPNNANNNSIAVTKFSPSLPSNISTTTTLLAEKDGLSSFGTNNSTYDTVNSQITSSSFSNPSEKIIGPMITQIPVHSSNNEQNETNGQIDHQMLQANSSSVLVPMRVPSPDRVNTTHSLVVNADMDDEKPLPSNWFGCHNPDGTLYIPDRPITEQIPSKQQPNEIPVQIACGNNNNKFVSKKGKKTTSFVDNDGNSKSSSEGNPRKSIPVEIEKQRQQQRLFTGKHRNNQNNNNQQKENEKTSTWNNERWKL</sequence>
<dbReference type="GO" id="GO:0016887">
    <property type="term" value="F:ATP hydrolysis activity"/>
    <property type="evidence" value="ECO:0007669"/>
    <property type="project" value="InterPro"/>
</dbReference>
<dbReference type="PANTHER" id="PTHR24092">
    <property type="entry name" value="PROBABLE PHOSPHOLIPID-TRANSPORTING ATPASE"/>
    <property type="match status" value="1"/>
</dbReference>
<feature type="compositionally biased region" description="Polar residues" evidence="7">
    <location>
        <begin position="39"/>
        <end position="67"/>
    </location>
</feature>
<dbReference type="GO" id="GO:0045332">
    <property type="term" value="P:phospholipid translocation"/>
    <property type="evidence" value="ECO:0007669"/>
    <property type="project" value="TreeGrafter"/>
</dbReference>
<evidence type="ECO:0000256" key="3">
    <source>
        <dbReference type="ARBA" id="ARBA00022723"/>
    </source>
</evidence>
<evidence type="ECO:0000256" key="8">
    <source>
        <dbReference type="SAM" id="Phobius"/>
    </source>
</evidence>
<dbReference type="GO" id="GO:0005802">
    <property type="term" value="C:trans-Golgi network"/>
    <property type="evidence" value="ECO:0007669"/>
    <property type="project" value="TreeGrafter"/>
</dbReference>
<feature type="transmembrane region" description="Helical" evidence="8">
    <location>
        <begin position="274"/>
        <end position="294"/>
    </location>
</feature>
<evidence type="ECO:0000256" key="1">
    <source>
        <dbReference type="ARBA" id="ARBA00004141"/>
    </source>
</evidence>
<evidence type="ECO:0000256" key="6">
    <source>
        <dbReference type="ARBA" id="ARBA00023136"/>
    </source>
</evidence>
<reference evidence="11" key="1">
    <citation type="submission" date="2016-11" db="UniProtKB">
        <authorList>
            <consortium name="WormBaseParasite"/>
        </authorList>
    </citation>
    <scope>IDENTIFICATION</scope>
</reference>
<dbReference type="Proteomes" id="UP000095281">
    <property type="component" value="Unplaced"/>
</dbReference>
<dbReference type="AlphaFoldDB" id="A0A1I8BWB9"/>
<feature type="compositionally biased region" description="Low complexity" evidence="7">
    <location>
        <begin position="520"/>
        <end position="533"/>
    </location>
</feature>
<feature type="transmembrane region" description="Helical" evidence="8">
    <location>
        <begin position="388"/>
        <end position="419"/>
    </location>
</feature>
<feature type="compositionally biased region" description="Polar residues" evidence="7">
    <location>
        <begin position="592"/>
        <end position="609"/>
    </location>
</feature>
<keyword evidence="3" id="KW-0479">Metal-binding</keyword>
<keyword evidence="10" id="KW-1185">Reference proteome</keyword>
<dbReference type="SUPFAM" id="SSF81665">
    <property type="entry name" value="Calcium ATPase, transmembrane domain M"/>
    <property type="match status" value="1"/>
</dbReference>
<keyword evidence="6 8" id="KW-0472">Membrane</keyword>
<dbReference type="InterPro" id="IPR023298">
    <property type="entry name" value="ATPase_P-typ_TM_dom_sf"/>
</dbReference>
<dbReference type="GO" id="GO:0005886">
    <property type="term" value="C:plasma membrane"/>
    <property type="evidence" value="ECO:0007669"/>
    <property type="project" value="TreeGrafter"/>
</dbReference>
<dbReference type="GO" id="GO:0007030">
    <property type="term" value="P:Golgi organization"/>
    <property type="evidence" value="ECO:0007669"/>
    <property type="project" value="TreeGrafter"/>
</dbReference>
<evidence type="ECO:0000256" key="2">
    <source>
        <dbReference type="ARBA" id="ARBA00022692"/>
    </source>
</evidence>
<evidence type="ECO:0000313" key="11">
    <source>
        <dbReference type="WBParaSite" id="MhA1_Contig637.frz3.gene4"/>
    </source>
</evidence>
<evidence type="ECO:0000313" key="10">
    <source>
        <dbReference type="Proteomes" id="UP000095281"/>
    </source>
</evidence>
<dbReference type="GO" id="GO:0005524">
    <property type="term" value="F:ATP binding"/>
    <property type="evidence" value="ECO:0007669"/>
    <property type="project" value="InterPro"/>
</dbReference>
<evidence type="ECO:0000256" key="5">
    <source>
        <dbReference type="ARBA" id="ARBA00022989"/>
    </source>
</evidence>